<feature type="region of interest" description="Disordered" evidence="10">
    <location>
        <begin position="257"/>
        <end position="277"/>
    </location>
</feature>
<evidence type="ECO:0000256" key="2">
    <source>
        <dbReference type="ARBA" id="ARBA00022723"/>
    </source>
</evidence>
<accession>A0A1X2G869</accession>
<evidence type="ECO:0000256" key="9">
    <source>
        <dbReference type="PROSITE-ProRule" id="PRU00042"/>
    </source>
</evidence>
<dbReference type="PROSITE" id="PS00028">
    <property type="entry name" value="ZINC_FINGER_C2H2_1"/>
    <property type="match status" value="3"/>
</dbReference>
<dbReference type="Gene3D" id="3.30.160.60">
    <property type="entry name" value="Classic Zinc Finger"/>
    <property type="match status" value="2"/>
</dbReference>
<keyword evidence="6" id="KW-0805">Transcription regulation</keyword>
<feature type="domain" description="C2H2-type" evidence="11">
    <location>
        <begin position="66"/>
        <end position="95"/>
    </location>
</feature>
<dbReference type="InterPro" id="IPR051007">
    <property type="entry name" value="creA/MIG_C2H2-ZnF"/>
</dbReference>
<evidence type="ECO:0000256" key="8">
    <source>
        <dbReference type="ARBA" id="ARBA00023242"/>
    </source>
</evidence>
<dbReference type="OrthoDB" id="654211at2759"/>
<feature type="compositionally biased region" description="Low complexity" evidence="10">
    <location>
        <begin position="176"/>
        <end position="189"/>
    </location>
</feature>
<evidence type="ECO:0000259" key="11">
    <source>
        <dbReference type="PROSITE" id="PS50157"/>
    </source>
</evidence>
<proteinExistence type="predicted"/>
<keyword evidence="8" id="KW-0539">Nucleus</keyword>
<evidence type="ECO:0000256" key="6">
    <source>
        <dbReference type="ARBA" id="ARBA00023015"/>
    </source>
</evidence>
<feature type="compositionally biased region" description="Polar residues" evidence="10">
    <location>
        <begin position="152"/>
        <end position="175"/>
    </location>
</feature>
<keyword evidence="2" id="KW-0479">Metal-binding</keyword>
<gene>
    <name evidence="12" type="ORF">DM01DRAFT_1339128</name>
</gene>
<dbReference type="SUPFAM" id="SSF57667">
    <property type="entry name" value="beta-beta-alpha zinc fingers"/>
    <property type="match status" value="1"/>
</dbReference>
<dbReference type="FunFam" id="3.30.160.60:FF:000110">
    <property type="entry name" value="Zinc finger protein-like"/>
    <property type="match status" value="1"/>
</dbReference>
<dbReference type="GO" id="GO:0008270">
    <property type="term" value="F:zinc ion binding"/>
    <property type="evidence" value="ECO:0007669"/>
    <property type="project" value="UniProtKB-KW"/>
</dbReference>
<evidence type="ECO:0000256" key="3">
    <source>
        <dbReference type="ARBA" id="ARBA00022737"/>
    </source>
</evidence>
<feature type="domain" description="C2H2-type" evidence="11">
    <location>
        <begin position="38"/>
        <end position="65"/>
    </location>
</feature>
<comment type="caution">
    <text evidence="12">The sequence shown here is derived from an EMBL/GenBank/DDBJ whole genome shotgun (WGS) entry which is preliminary data.</text>
</comment>
<dbReference type="Pfam" id="PF00096">
    <property type="entry name" value="zf-C2H2"/>
    <property type="match status" value="1"/>
</dbReference>
<keyword evidence="5" id="KW-0862">Zinc</keyword>
<dbReference type="GO" id="GO:0005737">
    <property type="term" value="C:cytoplasm"/>
    <property type="evidence" value="ECO:0007669"/>
    <property type="project" value="TreeGrafter"/>
</dbReference>
<dbReference type="GO" id="GO:0005634">
    <property type="term" value="C:nucleus"/>
    <property type="evidence" value="ECO:0007669"/>
    <property type="project" value="UniProtKB-SubCell"/>
</dbReference>
<evidence type="ECO:0000313" key="13">
    <source>
        <dbReference type="Proteomes" id="UP000242146"/>
    </source>
</evidence>
<protein>
    <recommendedName>
        <fullName evidence="11">C2H2-type domain-containing protein</fullName>
    </recommendedName>
</protein>
<evidence type="ECO:0000256" key="4">
    <source>
        <dbReference type="ARBA" id="ARBA00022771"/>
    </source>
</evidence>
<dbReference type="SMART" id="SM00355">
    <property type="entry name" value="ZnF_C2H2"/>
    <property type="match status" value="3"/>
</dbReference>
<evidence type="ECO:0000256" key="10">
    <source>
        <dbReference type="SAM" id="MobiDB-lite"/>
    </source>
</evidence>
<keyword evidence="3" id="KW-0677">Repeat</keyword>
<name>A0A1X2G869_9FUNG</name>
<dbReference type="STRING" id="101127.A0A1X2G869"/>
<comment type="subcellular location">
    <subcellularLocation>
        <location evidence="1">Nucleus</location>
    </subcellularLocation>
</comment>
<dbReference type="PANTHER" id="PTHR47428:SF1">
    <property type="entry name" value="REGULATORY PROTEIN MIG1-RELATED"/>
    <property type="match status" value="1"/>
</dbReference>
<keyword evidence="4 9" id="KW-0863">Zinc-finger</keyword>
<feature type="domain" description="C2H2-type" evidence="11">
    <location>
        <begin position="194"/>
        <end position="219"/>
    </location>
</feature>
<organism evidence="12 13">
    <name type="scientific">Hesseltinella vesiculosa</name>
    <dbReference type="NCBI Taxonomy" id="101127"/>
    <lineage>
        <taxon>Eukaryota</taxon>
        <taxon>Fungi</taxon>
        <taxon>Fungi incertae sedis</taxon>
        <taxon>Mucoromycota</taxon>
        <taxon>Mucoromycotina</taxon>
        <taxon>Mucoromycetes</taxon>
        <taxon>Mucorales</taxon>
        <taxon>Cunninghamellaceae</taxon>
        <taxon>Hesseltinella</taxon>
    </lineage>
</organism>
<dbReference type="InterPro" id="IPR013087">
    <property type="entry name" value="Znf_C2H2_type"/>
</dbReference>
<feature type="compositionally biased region" description="Pro residues" evidence="10">
    <location>
        <begin position="266"/>
        <end position="275"/>
    </location>
</feature>
<sequence length="311" mass="34642">MSKGDLAMLMNPLANNAQAMYSSMLPCLTETVPNQRPYQCEYCHKSFYRLEHKVRHVRTHTGEKPHACTFPQCDKRFARSDELRRHIKVHTSPPTMLLQRRRKVRRFNLSGKPRTADEEEAYARQQQHCSILRFVQPCQTFAKKPHSPLSPTPTITDTDPWQHRGSTSSVHSMSTDASDAAASSPAPSSHAKLHHCPSAGCYKSFWRRGQLLRHIEKLHGVVLKADSLDDPDLLARLFSAPPSPALSACHSPTYASSVSSGSATDSPPPTSPLPSSPLLKASMEALHTNFVSTYTPEQIKLPSIQHLLNPL</sequence>
<dbReference type="FunFam" id="3.30.160.60:FF:000100">
    <property type="entry name" value="Zinc finger 45-like"/>
    <property type="match status" value="1"/>
</dbReference>
<dbReference type="PANTHER" id="PTHR47428">
    <property type="entry name" value="REGULATORY PROTEIN MIG1-RELATED"/>
    <property type="match status" value="1"/>
</dbReference>
<dbReference type="GO" id="GO:0000433">
    <property type="term" value="P:carbon catabolite repression of transcription from RNA polymerase II promoter by glucose"/>
    <property type="evidence" value="ECO:0007669"/>
    <property type="project" value="TreeGrafter"/>
</dbReference>
<dbReference type="Proteomes" id="UP000242146">
    <property type="component" value="Unassembled WGS sequence"/>
</dbReference>
<dbReference type="EMBL" id="MCGT01000033">
    <property type="protein sequence ID" value="ORX47500.1"/>
    <property type="molecule type" value="Genomic_DNA"/>
</dbReference>
<evidence type="ECO:0000256" key="7">
    <source>
        <dbReference type="ARBA" id="ARBA00023163"/>
    </source>
</evidence>
<dbReference type="InterPro" id="IPR036236">
    <property type="entry name" value="Znf_C2H2_sf"/>
</dbReference>
<reference evidence="12 13" key="1">
    <citation type="submission" date="2016-07" db="EMBL/GenBank/DDBJ databases">
        <title>Pervasive Adenine N6-methylation of Active Genes in Fungi.</title>
        <authorList>
            <consortium name="DOE Joint Genome Institute"/>
            <person name="Mondo S.J."/>
            <person name="Dannebaum R.O."/>
            <person name="Kuo R.C."/>
            <person name="Labutti K."/>
            <person name="Haridas S."/>
            <person name="Kuo A."/>
            <person name="Salamov A."/>
            <person name="Ahrendt S.R."/>
            <person name="Lipzen A."/>
            <person name="Sullivan W."/>
            <person name="Andreopoulos W.B."/>
            <person name="Clum A."/>
            <person name="Lindquist E."/>
            <person name="Daum C."/>
            <person name="Ramamoorthy G.K."/>
            <person name="Gryganskyi A."/>
            <person name="Culley D."/>
            <person name="Magnuson J.K."/>
            <person name="James T.Y."/>
            <person name="O'Malley M.A."/>
            <person name="Stajich J.E."/>
            <person name="Spatafora J.W."/>
            <person name="Visel A."/>
            <person name="Grigoriev I.V."/>
        </authorList>
    </citation>
    <scope>NUCLEOTIDE SEQUENCE [LARGE SCALE GENOMIC DNA]</scope>
    <source>
        <strain evidence="12 13">NRRL 3301</strain>
    </source>
</reference>
<feature type="region of interest" description="Disordered" evidence="10">
    <location>
        <begin position="143"/>
        <end position="190"/>
    </location>
</feature>
<dbReference type="PROSITE" id="PS50157">
    <property type="entry name" value="ZINC_FINGER_C2H2_2"/>
    <property type="match status" value="3"/>
</dbReference>
<evidence type="ECO:0000256" key="1">
    <source>
        <dbReference type="ARBA" id="ARBA00004123"/>
    </source>
</evidence>
<evidence type="ECO:0000313" key="12">
    <source>
        <dbReference type="EMBL" id="ORX47500.1"/>
    </source>
</evidence>
<keyword evidence="7" id="KW-0804">Transcription</keyword>
<dbReference type="AlphaFoldDB" id="A0A1X2G869"/>
<evidence type="ECO:0000256" key="5">
    <source>
        <dbReference type="ARBA" id="ARBA00022833"/>
    </source>
</evidence>
<dbReference type="GO" id="GO:0000978">
    <property type="term" value="F:RNA polymerase II cis-regulatory region sequence-specific DNA binding"/>
    <property type="evidence" value="ECO:0007669"/>
    <property type="project" value="TreeGrafter"/>
</dbReference>
<keyword evidence="13" id="KW-1185">Reference proteome</keyword>